<protein>
    <submittedName>
        <fullName evidence="9">Sensor histidine kinase</fullName>
    </submittedName>
</protein>
<evidence type="ECO:0000259" key="8">
    <source>
        <dbReference type="PROSITE" id="PS50885"/>
    </source>
</evidence>
<dbReference type="Gene3D" id="3.30.565.10">
    <property type="entry name" value="Histidine kinase-like ATPase, C-terminal domain"/>
    <property type="match status" value="1"/>
</dbReference>
<evidence type="ECO:0000256" key="1">
    <source>
        <dbReference type="ARBA" id="ARBA00004651"/>
    </source>
</evidence>
<evidence type="ECO:0000256" key="3">
    <source>
        <dbReference type="ARBA" id="ARBA00022553"/>
    </source>
</evidence>
<evidence type="ECO:0000256" key="2">
    <source>
        <dbReference type="ARBA" id="ARBA00022475"/>
    </source>
</evidence>
<dbReference type="Pfam" id="PF00672">
    <property type="entry name" value="HAMP"/>
    <property type="match status" value="1"/>
</dbReference>
<reference evidence="9 10" key="1">
    <citation type="submission" date="2018-11" db="EMBL/GenBank/DDBJ databases">
        <title>Genome sequencing of Paenibacillus lentus DSM25539(T).</title>
        <authorList>
            <person name="Kook J.-K."/>
            <person name="Park S.-N."/>
            <person name="Lim Y.K."/>
        </authorList>
    </citation>
    <scope>NUCLEOTIDE SEQUENCE [LARGE SCALE GENOMIC DNA]</scope>
    <source>
        <strain evidence="9 10">DSM 25539</strain>
    </source>
</reference>
<gene>
    <name evidence="9" type="ORF">EIM92_11765</name>
</gene>
<keyword evidence="7" id="KW-1133">Transmembrane helix</keyword>
<keyword evidence="2" id="KW-1003">Cell membrane</keyword>
<dbReference type="CDD" id="cd06225">
    <property type="entry name" value="HAMP"/>
    <property type="match status" value="1"/>
</dbReference>
<evidence type="ECO:0000313" key="10">
    <source>
        <dbReference type="Proteomes" id="UP000273145"/>
    </source>
</evidence>
<dbReference type="SUPFAM" id="SSF158472">
    <property type="entry name" value="HAMP domain-like"/>
    <property type="match status" value="1"/>
</dbReference>
<dbReference type="OrthoDB" id="9776552at2"/>
<comment type="subcellular location">
    <subcellularLocation>
        <location evidence="1">Cell membrane</location>
        <topology evidence="1">Multi-pass membrane protein</topology>
    </subcellularLocation>
</comment>
<dbReference type="InterPro" id="IPR010559">
    <property type="entry name" value="Sig_transdc_His_kin_internal"/>
</dbReference>
<dbReference type="Pfam" id="PF06580">
    <property type="entry name" value="His_kinase"/>
    <property type="match status" value="1"/>
</dbReference>
<keyword evidence="5 9" id="KW-0418">Kinase</keyword>
<dbReference type="InterPro" id="IPR003660">
    <property type="entry name" value="HAMP_dom"/>
</dbReference>
<dbReference type="InterPro" id="IPR003594">
    <property type="entry name" value="HATPase_dom"/>
</dbReference>
<dbReference type="AlphaFoldDB" id="A0A3Q8SBA2"/>
<organism evidence="9 10">
    <name type="scientific">Paenibacillus lentus</name>
    <dbReference type="NCBI Taxonomy" id="1338368"/>
    <lineage>
        <taxon>Bacteria</taxon>
        <taxon>Bacillati</taxon>
        <taxon>Bacillota</taxon>
        <taxon>Bacilli</taxon>
        <taxon>Bacillales</taxon>
        <taxon>Paenibacillaceae</taxon>
        <taxon>Paenibacillus</taxon>
    </lineage>
</organism>
<evidence type="ECO:0000256" key="5">
    <source>
        <dbReference type="ARBA" id="ARBA00022777"/>
    </source>
</evidence>
<keyword evidence="4" id="KW-0808">Transferase</keyword>
<dbReference type="Pfam" id="PF02518">
    <property type="entry name" value="HATPase_c"/>
    <property type="match status" value="1"/>
</dbReference>
<dbReference type="InterPro" id="IPR050640">
    <property type="entry name" value="Bact_2-comp_sensor_kinase"/>
</dbReference>
<dbReference type="RefSeq" id="WP_125082790.1">
    <property type="nucleotide sequence ID" value="NZ_CP034248.1"/>
</dbReference>
<dbReference type="SMART" id="SM00304">
    <property type="entry name" value="HAMP"/>
    <property type="match status" value="1"/>
</dbReference>
<dbReference type="PROSITE" id="PS50885">
    <property type="entry name" value="HAMP"/>
    <property type="match status" value="1"/>
</dbReference>
<dbReference type="EMBL" id="CP034248">
    <property type="protein sequence ID" value="AZK46743.1"/>
    <property type="molecule type" value="Genomic_DNA"/>
</dbReference>
<dbReference type="GO" id="GO:0005886">
    <property type="term" value="C:plasma membrane"/>
    <property type="evidence" value="ECO:0007669"/>
    <property type="project" value="UniProtKB-SubCell"/>
</dbReference>
<accession>A0A3Q8SBA2</accession>
<dbReference type="PANTHER" id="PTHR34220">
    <property type="entry name" value="SENSOR HISTIDINE KINASE YPDA"/>
    <property type="match status" value="1"/>
</dbReference>
<dbReference type="InterPro" id="IPR036890">
    <property type="entry name" value="HATPase_C_sf"/>
</dbReference>
<keyword evidence="10" id="KW-1185">Reference proteome</keyword>
<keyword evidence="6 7" id="KW-0472">Membrane</keyword>
<dbReference type="SMART" id="SM00387">
    <property type="entry name" value="HATPase_c"/>
    <property type="match status" value="1"/>
</dbReference>
<proteinExistence type="predicted"/>
<evidence type="ECO:0000256" key="6">
    <source>
        <dbReference type="ARBA" id="ARBA00023136"/>
    </source>
</evidence>
<evidence type="ECO:0000313" key="9">
    <source>
        <dbReference type="EMBL" id="AZK46743.1"/>
    </source>
</evidence>
<evidence type="ECO:0000256" key="7">
    <source>
        <dbReference type="SAM" id="Phobius"/>
    </source>
</evidence>
<keyword evidence="7" id="KW-0812">Transmembrane</keyword>
<feature type="transmembrane region" description="Helical" evidence="7">
    <location>
        <begin position="21"/>
        <end position="41"/>
    </location>
</feature>
<sequence length="595" mass="68363">MRTKIVRLLNDLKLKHKLLMTYIVVVMLPVLIIGGAVTGYFRAQAMDRAIEQTTNDVQKIKSQLTTMLRAPTDISNTMMFDKTLQKMVTTQYPNVLELTKAYLAYEDFKDYVRLYREISAIRFYYDNPTLINNMELIPLEEATRSTAWYQRAMQTKSINWFYIHDEEDVPVRKLSLVRQIPFPEYRSSGVLMIVMDQEELNRMLRQEQFETLIFDEQGYIIAGKNPKLVGQNIYDLDYGINLHQQVNGAHKMDVNGEPSYLVIEDLLPESSVNGLKIVSVFATDAIVKDANTVSFLGLIFVLLVLLIALLFVYIVSFLMTNRLLRLSRHFNRLALGDLAVVSSVDGNDEIGQLSRQFNYMVESIKLLMNQVVEKTEQNNSLEIAQREIKLKMLASQINPHFLFNALESIRMNAHMKGEKEIANVVRLLGKLMRKNLEVGREQITLKEELDMVRSYLEIQKFRYEDRLNYELIIDRRLEGIFMPPLIIQPLVENAVVHGVENKESGVKVKLIIQIVGEHAEIMIEDDGVGMTPERLDEVRNSLHGLESGVDNRIGLSNVQQRLVMTFGEQHGLNISSKFNKGTQISFTIPLKKGHI</sequence>
<dbReference type="KEGG" id="plen:EIM92_11765"/>
<dbReference type="PANTHER" id="PTHR34220:SF7">
    <property type="entry name" value="SENSOR HISTIDINE KINASE YPDA"/>
    <property type="match status" value="1"/>
</dbReference>
<dbReference type="SUPFAM" id="SSF55874">
    <property type="entry name" value="ATPase domain of HSP90 chaperone/DNA topoisomerase II/histidine kinase"/>
    <property type="match status" value="1"/>
</dbReference>
<keyword evidence="3" id="KW-0597">Phosphoprotein</keyword>
<dbReference type="GO" id="GO:0000155">
    <property type="term" value="F:phosphorelay sensor kinase activity"/>
    <property type="evidence" value="ECO:0007669"/>
    <property type="project" value="InterPro"/>
</dbReference>
<feature type="transmembrane region" description="Helical" evidence="7">
    <location>
        <begin position="295"/>
        <end position="319"/>
    </location>
</feature>
<evidence type="ECO:0000256" key="4">
    <source>
        <dbReference type="ARBA" id="ARBA00022679"/>
    </source>
</evidence>
<dbReference type="Proteomes" id="UP000273145">
    <property type="component" value="Chromosome"/>
</dbReference>
<dbReference type="Gene3D" id="6.10.340.10">
    <property type="match status" value="1"/>
</dbReference>
<feature type="domain" description="HAMP" evidence="8">
    <location>
        <begin position="317"/>
        <end position="369"/>
    </location>
</feature>
<name>A0A3Q8SBA2_9BACL</name>